<evidence type="ECO:0000313" key="1">
    <source>
        <dbReference type="EMBL" id="OHA01624.1"/>
    </source>
</evidence>
<accession>A0A1G2KQS7</accession>
<gene>
    <name evidence="1" type="ORF">A3C16_02615</name>
</gene>
<reference evidence="1 2" key="1">
    <citation type="journal article" date="2016" name="Nat. Commun.">
        <title>Thousands of microbial genomes shed light on interconnected biogeochemical processes in an aquifer system.</title>
        <authorList>
            <person name="Anantharaman K."/>
            <person name="Brown C.T."/>
            <person name="Hug L.A."/>
            <person name="Sharon I."/>
            <person name="Castelle C.J."/>
            <person name="Probst A.J."/>
            <person name="Thomas B.C."/>
            <person name="Singh A."/>
            <person name="Wilkins M.J."/>
            <person name="Karaoz U."/>
            <person name="Brodie E.L."/>
            <person name="Williams K.H."/>
            <person name="Hubbard S.S."/>
            <person name="Banfield J.F."/>
        </authorList>
    </citation>
    <scope>NUCLEOTIDE SEQUENCE [LARGE SCALE GENOMIC DNA]</scope>
</reference>
<sequence length="59" mass="6415">MEHFVCRGSCGGSADHAKKCEDPTCQNFGKELEKCACKDSMHRASEESHATAPKESEAN</sequence>
<protein>
    <submittedName>
        <fullName evidence="1">Uncharacterized protein</fullName>
    </submittedName>
</protein>
<dbReference type="AlphaFoldDB" id="A0A1G2KQS7"/>
<evidence type="ECO:0000313" key="2">
    <source>
        <dbReference type="Proteomes" id="UP000177811"/>
    </source>
</evidence>
<comment type="caution">
    <text evidence="1">The sequence shown here is derived from an EMBL/GenBank/DDBJ whole genome shotgun (WGS) entry which is preliminary data.</text>
</comment>
<dbReference type="Proteomes" id="UP000177811">
    <property type="component" value="Unassembled WGS sequence"/>
</dbReference>
<dbReference type="EMBL" id="MHQL01000058">
    <property type="protein sequence ID" value="OHA01624.1"/>
    <property type="molecule type" value="Genomic_DNA"/>
</dbReference>
<organism evidence="1 2">
    <name type="scientific">Candidatus Sungbacteria bacterium RIFCSPHIGHO2_02_FULL_51_29</name>
    <dbReference type="NCBI Taxonomy" id="1802273"/>
    <lineage>
        <taxon>Bacteria</taxon>
        <taxon>Candidatus Sungiibacteriota</taxon>
    </lineage>
</organism>
<name>A0A1G2KQS7_9BACT</name>
<proteinExistence type="predicted"/>